<keyword evidence="1" id="KW-0812">Transmembrane</keyword>
<sequence length="55" mass="5531">MIVIAGAILGAILGGIVAARRKGNKADIAQYAVVYGIALALAGLVLTIAIEKLIV</sequence>
<proteinExistence type="predicted"/>
<protein>
    <submittedName>
        <fullName evidence="2">Apolipoprotein acyltransferase</fullName>
    </submittedName>
</protein>
<dbReference type="GO" id="GO:0016746">
    <property type="term" value="F:acyltransferase activity"/>
    <property type="evidence" value="ECO:0007669"/>
    <property type="project" value="UniProtKB-KW"/>
</dbReference>
<keyword evidence="3" id="KW-1185">Reference proteome</keyword>
<feature type="transmembrane region" description="Helical" evidence="1">
    <location>
        <begin position="28"/>
        <end position="50"/>
    </location>
</feature>
<gene>
    <name evidence="2" type="ORF">ABFB10_01215</name>
</gene>
<dbReference type="Proteomes" id="UP001428774">
    <property type="component" value="Unassembled WGS sequence"/>
</dbReference>
<evidence type="ECO:0000256" key="1">
    <source>
        <dbReference type="SAM" id="Phobius"/>
    </source>
</evidence>
<dbReference type="RefSeq" id="WP_023850075.1">
    <property type="nucleotide sequence ID" value="NZ_JBDNCH010000002.1"/>
</dbReference>
<organism evidence="2 3">
    <name type="scientific">Ponticoccus litoralis</name>
    <dbReference type="NCBI Taxonomy" id="422297"/>
    <lineage>
        <taxon>Bacteria</taxon>
        <taxon>Pseudomonadati</taxon>
        <taxon>Pseudomonadota</taxon>
        <taxon>Alphaproteobacteria</taxon>
        <taxon>Rhodobacterales</taxon>
        <taxon>Roseobacteraceae</taxon>
        <taxon>Ponticoccus</taxon>
    </lineage>
</organism>
<comment type="caution">
    <text evidence="2">The sequence shown here is derived from an EMBL/GenBank/DDBJ whole genome shotgun (WGS) entry which is preliminary data.</text>
</comment>
<evidence type="ECO:0000313" key="3">
    <source>
        <dbReference type="Proteomes" id="UP001428774"/>
    </source>
</evidence>
<reference evidence="2 3" key="1">
    <citation type="submission" date="2024-05" db="EMBL/GenBank/DDBJ databases">
        <title>Genome sequence of Ponticoccus litoralis KCCM 90028.</title>
        <authorList>
            <person name="Kim J.M."/>
            <person name="Lee J.K."/>
            <person name="Choi B.J."/>
            <person name="Bayburt H."/>
            <person name="Baek J.H."/>
            <person name="Jeon C.O."/>
        </authorList>
    </citation>
    <scope>NUCLEOTIDE SEQUENCE [LARGE SCALE GENOMIC DNA]</scope>
    <source>
        <strain evidence="2 3">KCCM 90028</strain>
    </source>
</reference>
<dbReference type="AlphaFoldDB" id="A0AAW9SHA0"/>
<keyword evidence="1" id="KW-1133">Transmembrane helix</keyword>
<keyword evidence="2" id="KW-0808">Transferase</keyword>
<name>A0AAW9SHA0_9RHOB</name>
<evidence type="ECO:0000313" key="2">
    <source>
        <dbReference type="EMBL" id="MEN9059856.1"/>
    </source>
</evidence>
<dbReference type="EMBL" id="JBDNCH010000002">
    <property type="protein sequence ID" value="MEN9059856.1"/>
    <property type="molecule type" value="Genomic_DNA"/>
</dbReference>
<keyword evidence="1" id="KW-0472">Membrane</keyword>
<accession>A0AAW9SHA0</accession>
<keyword evidence="2" id="KW-0012">Acyltransferase</keyword>